<organism evidence="10 11">
    <name type="scientific">Tieghemostelium lacteum</name>
    <name type="common">Slime mold</name>
    <name type="synonym">Dictyostelium lacteum</name>
    <dbReference type="NCBI Taxonomy" id="361077"/>
    <lineage>
        <taxon>Eukaryota</taxon>
        <taxon>Amoebozoa</taxon>
        <taxon>Evosea</taxon>
        <taxon>Eumycetozoa</taxon>
        <taxon>Dictyostelia</taxon>
        <taxon>Dictyosteliales</taxon>
        <taxon>Raperosteliaceae</taxon>
        <taxon>Tieghemostelium</taxon>
    </lineage>
</organism>
<dbReference type="PROSITE" id="PS00769">
    <property type="entry name" value="TRANSTHYRETIN_2"/>
    <property type="match status" value="1"/>
</dbReference>
<dbReference type="OMA" id="CSENQNY"/>
<feature type="binding site" evidence="7">
    <location>
        <position position="132"/>
    </location>
    <ligand>
        <name>substrate</name>
    </ligand>
</feature>
<evidence type="ECO:0000256" key="5">
    <source>
        <dbReference type="ARBA" id="ARBA00022631"/>
    </source>
</evidence>
<dbReference type="Gene3D" id="2.60.40.180">
    <property type="entry name" value="Transthyretin/hydroxyisourate hydrolase domain"/>
    <property type="match status" value="1"/>
</dbReference>
<comment type="caution">
    <text evidence="10">The sequence shown here is derived from an EMBL/GenBank/DDBJ whole genome shotgun (WGS) entry which is preliminary data.</text>
</comment>
<evidence type="ECO:0000256" key="8">
    <source>
        <dbReference type="RuleBase" id="RU361270"/>
    </source>
</evidence>
<dbReference type="EC" id="3.5.2.17" evidence="8"/>
<dbReference type="STRING" id="361077.A0A152A835"/>
<sequence length="135" mass="15394">MNRVENIVGHIQEMSTVDTSSKTLSTLSTHVLDTNTGLPANNLKVILEKDVRGDGKQYTVLTQTVTNQDGRSREFPHLENGNYKITFETEEYFKSNNVQNYFFPRASIDFIVNSTRHYHVPLLLSPFGYSTYRGS</sequence>
<evidence type="ECO:0000256" key="1">
    <source>
        <dbReference type="ARBA" id="ARBA00001043"/>
    </source>
</evidence>
<dbReference type="PANTHER" id="PTHR10395">
    <property type="entry name" value="URICASE AND TRANSTHYRETIN-RELATED"/>
    <property type="match status" value="1"/>
</dbReference>
<dbReference type="InterPro" id="IPR000895">
    <property type="entry name" value="Transthyretin/HIU_hydrolase"/>
</dbReference>
<dbReference type="GO" id="GO:0033971">
    <property type="term" value="F:hydroxyisourate hydrolase activity"/>
    <property type="evidence" value="ECO:0007669"/>
    <property type="project" value="UniProtKB-EC"/>
</dbReference>
<evidence type="ECO:0000256" key="4">
    <source>
        <dbReference type="ARBA" id="ARBA00011881"/>
    </source>
</evidence>
<evidence type="ECO:0000313" key="10">
    <source>
        <dbReference type="EMBL" id="KYR02207.1"/>
    </source>
</evidence>
<gene>
    <name evidence="10" type="ORF">DLAC_01027</name>
</gene>
<dbReference type="GO" id="GO:0006144">
    <property type="term" value="P:purine nucleobase metabolic process"/>
    <property type="evidence" value="ECO:0007669"/>
    <property type="project" value="UniProtKB-KW"/>
</dbReference>
<dbReference type="Pfam" id="PF00576">
    <property type="entry name" value="Transthyretin"/>
    <property type="match status" value="1"/>
</dbReference>
<evidence type="ECO:0000256" key="3">
    <source>
        <dbReference type="ARBA" id="ARBA00009850"/>
    </source>
</evidence>
<accession>A0A152A835</accession>
<keyword evidence="11" id="KW-1185">Reference proteome</keyword>
<protein>
    <recommendedName>
        <fullName evidence="8">5-hydroxyisourate hydrolase</fullName>
        <shortName evidence="8">HIU hydrolase</shortName>
        <shortName evidence="8">HIUHase</shortName>
        <ecNumber evidence="8">3.5.2.17</ecNumber>
    </recommendedName>
</protein>
<dbReference type="NCBIfam" id="TIGR02962">
    <property type="entry name" value="hdxy_isourate"/>
    <property type="match status" value="1"/>
</dbReference>
<evidence type="ECO:0000256" key="2">
    <source>
        <dbReference type="ARBA" id="ARBA00002704"/>
    </source>
</evidence>
<dbReference type="Proteomes" id="UP000076078">
    <property type="component" value="Unassembled WGS sequence"/>
</dbReference>
<feature type="domain" description="Transthyretin/hydroxyisourate hydrolase" evidence="9">
    <location>
        <begin position="27"/>
        <end position="134"/>
    </location>
</feature>
<dbReference type="PRINTS" id="PR00189">
    <property type="entry name" value="TRNSTHYRETIN"/>
</dbReference>
<dbReference type="InterPro" id="IPR023419">
    <property type="entry name" value="Transthyretin_CS"/>
</dbReference>
<dbReference type="OrthoDB" id="10265230at2759"/>
<reference evidence="10 11" key="1">
    <citation type="submission" date="2015-12" db="EMBL/GenBank/DDBJ databases">
        <title>Dictyostelia acquired genes for synthesis and detection of signals that induce cell-type specialization by lateral gene transfer from prokaryotes.</title>
        <authorList>
            <person name="Gloeckner G."/>
            <person name="Schaap P."/>
        </authorList>
    </citation>
    <scope>NUCLEOTIDE SEQUENCE [LARGE SCALE GENOMIC DNA]</scope>
    <source>
        <strain evidence="10 11">TK</strain>
    </source>
</reference>
<evidence type="ECO:0000256" key="6">
    <source>
        <dbReference type="ARBA" id="ARBA00022801"/>
    </source>
</evidence>
<evidence type="ECO:0000256" key="7">
    <source>
        <dbReference type="PIRSR" id="PIRSR600895-51"/>
    </source>
</evidence>
<evidence type="ECO:0000313" key="11">
    <source>
        <dbReference type="Proteomes" id="UP000076078"/>
    </source>
</evidence>
<keyword evidence="6 8" id="KW-0378">Hydrolase</keyword>
<proteinExistence type="inferred from homology"/>
<comment type="catalytic activity">
    <reaction evidence="1 8">
        <text>5-hydroxyisourate + H2O = 5-hydroxy-2-oxo-4-ureido-2,5-dihydro-1H-imidazole-5-carboxylate + H(+)</text>
        <dbReference type="Rhea" id="RHEA:23736"/>
        <dbReference type="ChEBI" id="CHEBI:15377"/>
        <dbReference type="ChEBI" id="CHEBI:15378"/>
        <dbReference type="ChEBI" id="CHEBI:18072"/>
        <dbReference type="ChEBI" id="CHEBI:58639"/>
        <dbReference type="EC" id="3.5.2.17"/>
    </reaction>
</comment>
<dbReference type="PROSITE" id="PS00768">
    <property type="entry name" value="TRANSTHYRETIN_1"/>
    <property type="match status" value="1"/>
</dbReference>
<dbReference type="EMBL" id="LODT01000004">
    <property type="protein sequence ID" value="KYR02207.1"/>
    <property type="molecule type" value="Genomic_DNA"/>
</dbReference>
<dbReference type="InterPro" id="IPR014306">
    <property type="entry name" value="Hydroxyisourate_hydrolase"/>
</dbReference>
<dbReference type="InterPro" id="IPR036817">
    <property type="entry name" value="Transthyretin/HIU_hydrolase_sf"/>
</dbReference>
<dbReference type="InterPro" id="IPR023416">
    <property type="entry name" value="Transthyretin/HIU_hydrolase_d"/>
</dbReference>
<dbReference type="InterPro" id="IPR023418">
    <property type="entry name" value="Thyroxine_BS"/>
</dbReference>
<dbReference type="PANTHER" id="PTHR10395:SF7">
    <property type="entry name" value="5-HYDROXYISOURATE HYDROLASE"/>
    <property type="match status" value="1"/>
</dbReference>
<dbReference type="CDD" id="cd05822">
    <property type="entry name" value="TLP_HIUase"/>
    <property type="match status" value="1"/>
</dbReference>
<dbReference type="InParanoid" id="A0A152A835"/>
<name>A0A152A835_TIELA</name>
<feature type="binding site" evidence="7">
    <location>
        <position position="30"/>
    </location>
    <ligand>
        <name>substrate</name>
    </ligand>
</feature>
<dbReference type="AlphaFoldDB" id="A0A152A835"/>
<dbReference type="SUPFAM" id="SSF49472">
    <property type="entry name" value="Transthyretin (synonym: prealbumin)"/>
    <property type="match status" value="1"/>
</dbReference>
<keyword evidence="5 8" id="KW-0659">Purine metabolism</keyword>
<feature type="binding site" evidence="7">
    <location>
        <position position="71"/>
    </location>
    <ligand>
        <name>substrate</name>
    </ligand>
</feature>
<evidence type="ECO:0000259" key="9">
    <source>
        <dbReference type="Pfam" id="PF00576"/>
    </source>
</evidence>
<comment type="similarity">
    <text evidence="3 8">Belongs to the transthyretin family. 5-hydroxyisourate hydrolase subfamily.</text>
</comment>
<comment type="function">
    <text evidence="2">Catalyzes the hydrolysis of 5-hydroxyisourate (HIU) to 2-oxo-4-hydroxy-4-carboxy-5-ureidoimidazoline (OHCU).</text>
</comment>
<comment type="subunit">
    <text evidence="4 8">Homotetramer.</text>
</comment>